<feature type="region of interest" description="Disordered" evidence="1">
    <location>
        <begin position="237"/>
        <end position="265"/>
    </location>
</feature>
<accession>A0ABR2ZTA9</accession>
<keyword evidence="3" id="KW-1185">Reference proteome</keyword>
<name>A0ABR2ZTA9_9AGAR</name>
<evidence type="ECO:0000313" key="2">
    <source>
        <dbReference type="EMBL" id="KAL0064907.1"/>
    </source>
</evidence>
<protein>
    <submittedName>
        <fullName evidence="2">Uncharacterized protein</fullName>
    </submittedName>
</protein>
<dbReference type="EMBL" id="JBBXMP010000055">
    <property type="protein sequence ID" value="KAL0064907.1"/>
    <property type="molecule type" value="Genomic_DNA"/>
</dbReference>
<dbReference type="Proteomes" id="UP001437256">
    <property type="component" value="Unassembled WGS sequence"/>
</dbReference>
<evidence type="ECO:0000313" key="3">
    <source>
        <dbReference type="Proteomes" id="UP001437256"/>
    </source>
</evidence>
<reference evidence="2 3" key="1">
    <citation type="submission" date="2024-05" db="EMBL/GenBank/DDBJ databases">
        <title>A draft genome resource for the thread blight pathogen Marasmius tenuissimus strain MS-2.</title>
        <authorList>
            <person name="Yulfo-Soto G.E."/>
            <person name="Baruah I.K."/>
            <person name="Amoako-Attah I."/>
            <person name="Bukari Y."/>
            <person name="Meinhardt L.W."/>
            <person name="Bailey B.A."/>
            <person name="Cohen S.P."/>
        </authorList>
    </citation>
    <scope>NUCLEOTIDE SEQUENCE [LARGE SCALE GENOMIC DNA]</scope>
    <source>
        <strain evidence="2 3">MS-2</strain>
    </source>
</reference>
<organism evidence="2 3">
    <name type="scientific">Marasmius tenuissimus</name>
    <dbReference type="NCBI Taxonomy" id="585030"/>
    <lineage>
        <taxon>Eukaryota</taxon>
        <taxon>Fungi</taxon>
        <taxon>Dikarya</taxon>
        <taxon>Basidiomycota</taxon>
        <taxon>Agaricomycotina</taxon>
        <taxon>Agaricomycetes</taxon>
        <taxon>Agaricomycetidae</taxon>
        <taxon>Agaricales</taxon>
        <taxon>Marasmiineae</taxon>
        <taxon>Marasmiaceae</taxon>
        <taxon>Marasmius</taxon>
    </lineage>
</organism>
<comment type="caution">
    <text evidence="2">The sequence shown here is derived from an EMBL/GenBank/DDBJ whole genome shotgun (WGS) entry which is preliminary data.</text>
</comment>
<sequence length="265" mass="30229">MVNDRKKEREFLDGAMRCYYELEEWKLPQDIIDKLYQVVTTHVENHVQKFNPSVSVVSQAWGRPNNTSINKFREFLKSALVLFSSSTEHFGRFLSIVLQVVRTGPEYARDLLIPFLDDDFAAGIVQAWLLEVLGVRPYPELALEVLKVGCDCATCTKFLVSVINGGQHGQKKFKVLIEHMGLNQLTEWMKRQPEAQKVLESLGTDEEQQKIMCSRYQWAKDFIAGNPVQPTPTRMVPMPPPANTPLAKRLLESSPNGNSKRPRLI</sequence>
<evidence type="ECO:0000256" key="1">
    <source>
        <dbReference type="SAM" id="MobiDB-lite"/>
    </source>
</evidence>
<proteinExistence type="predicted"/>
<gene>
    <name evidence="2" type="ORF">AAF712_008162</name>
</gene>